<dbReference type="AlphaFoldDB" id="L1LDM7"/>
<evidence type="ECO:0000256" key="1">
    <source>
        <dbReference type="SAM" id="Coils"/>
    </source>
</evidence>
<dbReference type="VEuPathDB" id="PiroplasmaDB:BEWA_054350"/>
<evidence type="ECO:0000256" key="2">
    <source>
        <dbReference type="SAM" id="Phobius"/>
    </source>
</evidence>
<dbReference type="RefSeq" id="XP_004832831.1">
    <property type="nucleotide sequence ID" value="XM_004832774.1"/>
</dbReference>
<accession>L1LDM7</accession>
<dbReference type="EMBL" id="ACOU01000003">
    <property type="protein sequence ID" value="EKX73379.1"/>
    <property type="molecule type" value="Genomic_DNA"/>
</dbReference>
<feature type="transmembrane region" description="Helical" evidence="2">
    <location>
        <begin position="79"/>
        <end position="101"/>
    </location>
</feature>
<dbReference type="OrthoDB" id="364838at2759"/>
<keyword evidence="2" id="KW-0472">Membrane</keyword>
<protein>
    <submittedName>
        <fullName evidence="3">Uncharacterized protein</fullName>
    </submittedName>
</protein>
<keyword evidence="2" id="KW-1133">Transmembrane helix</keyword>
<evidence type="ECO:0000313" key="4">
    <source>
        <dbReference type="Proteomes" id="UP000031512"/>
    </source>
</evidence>
<proteinExistence type="predicted"/>
<gene>
    <name evidence="3" type="ORF">BEWA_054350</name>
</gene>
<keyword evidence="4" id="KW-1185">Reference proteome</keyword>
<sequence>MTRLFSLARASRLHGSHFRRYFSFVDERRLKLAEQRPSVRELDVDKEILTGERRREIRRADFLKFTGGKRPLISSHLKGNIIAIFLGSWCIVAGILCLKMFKPESYEWLENERKRIEAAKEKLELIKQLESNAKNAPVGPV</sequence>
<dbReference type="GeneID" id="15802986"/>
<keyword evidence="1" id="KW-0175">Coiled coil</keyword>
<dbReference type="eggNOG" id="ENOG502T281">
    <property type="taxonomic scope" value="Eukaryota"/>
</dbReference>
<comment type="caution">
    <text evidence="3">The sequence shown here is derived from an EMBL/GenBank/DDBJ whole genome shotgun (WGS) entry which is preliminary data.</text>
</comment>
<dbReference type="KEGG" id="beq:BEWA_054350"/>
<evidence type="ECO:0000313" key="3">
    <source>
        <dbReference type="EMBL" id="EKX73379.1"/>
    </source>
</evidence>
<reference evidence="3 4" key="1">
    <citation type="journal article" date="2012" name="BMC Genomics">
        <title>Comparative genomic analysis and phylogenetic position of Theileria equi.</title>
        <authorList>
            <person name="Kappmeyer L.S."/>
            <person name="Thiagarajan M."/>
            <person name="Herndon D.R."/>
            <person name="Ramsay J.D."/>
            <person name="Caler E."/>
            <person name="Djikeng A."/>
            <person name="Gillespie J.J."/>
            <person name="Lau A.O."/>
            <person name="Roalson E.H."/>
            <person name="Silva J.C."/>
            <person name="Silva M.G."/>
            <person name="Suarez C.E."/>
            <person name="Ueti M.W."/>
            <person name="Nene V.M."/>
            <person name="Mealey R.H."/>
            <person name="Knowles D.P."/>
            <person name="Brayton K.A."/>
        </authorList>
    </citation>
    <scope>NUCLEOTIDE SEQUENCE [LARGE SCALE GENOMIC DNA]</scope>
    <source>
        <strain evidence="3 4">WA</strain>
    </source>
</reference>
<name>L1LDM7_THEEQ</name>
<organism evidence="3 4">
    <name type="scientific">Theileria equi strain WA</name>
    <dbReference type="NCBI Taxonomy" id="1537102"/>
    <lineage>
        <taxon>Eukaryota</taxon>
        <taxon>Sar</taxon>
        <taxon>Alveolata</taxon>
        <taxon>Apicomplexa</taxon>
        <taxon>Aconoidasida</taxon>
        <taxon>Piroplasmida</taxon>
        <taxon>Theileriidae</taxon>
        <taxon>Theileria</taxon>
    </lineage>
</organism>
<keyword evidence="2" id="KW-0812">Transmembrane</keyword>
<dbReference type="Proteomes" id="UP000031512">
    <property type="component" value="Unassembled WGS sequence"/>
</dbReference>
<feature type="coiled-coil region" evidence="1">
    <location>
        <begin position="106"/>
        <end position="136"/>
    </location>
</feature>